<accession>A0A9P7AB20</accession>
<organism evidence="2 3">
    <name type="scientific">Suillus plorans</name>
    <dbReference type="NCBI Taxonomy" id="116603"/>
    <lineage>
        <taxon>Eukaryota</taxon>
        <taxon>Fungi</taxon>
        <taxon>Dikarya</taxon>
        <taxon>Basidiomycota</taxon>
        <taxon>Agaricomycotina</taxon>
        <taxon>Agaricomycetes</taxon>
        <taxon>Agaricomycetidae</taxon>
        <taxon>Boletales</taxon>
        <taxon>Suillineae</taxon>
        <taxon>Suillaceae</taxon>
        <taxon>Suillus</taxon>
    </lineage>
</organism>
<evidence type="ECO:0000256" key="1">
    <source>
        <dbReference type="SAM" id="MobiDB-lite"/>
    </source>
</evidence>
<proteinExistence type="predicted"/>
<protein>
    <submittedName>
        <fullName evidence="2">Uncharacterized protein</fullName>
    </submittedName>
</protein>
<dbReference type="GeneID" id="64601692"/>
<comment type="caution">
    <text evidence="2">The sequence shown here is derived from an EMBL/GenBank/DDBJ whole genome shotgun (WGS) entry which is preliminary data.</text>
</comment>
<dbReference type="EMBL" id="JABBWE010000125">
    <property type="protein sequence ID" value="KAG1784902.1"/>
    <property type="molecule type" value="Genomic_DNA"/>
</dbReference>
<gene>
    <name evidence="2" type="ORF">HD556DRAFT_1451288</name>
</gene>
<keyword evidence="3" id="KW-1185">Reference proteome</keyword>
<feature type="region of interest" description="Disordered" evidence="1">
    <location>
        <begin position="112"/>
        <end position="152"/>
    </location>
</feature>
<feature type="compositionally biased region" description="Acidic residues" evidence="1">
    <location>
        <begin position="115"/>
        <end position="146"/>
    </location>
</feature>
<dbReference type="OrthoDB" id="2686468at2759"/>
<dbReference type="AlphaFoldDB" id="A0A9P7AB20"/>
<sequence>MLENTTVSSLVDIDRLLCDRITSIGIPVGGFPCTLDTVKPLLKREMGFHVIHEGVGNAVRLDFERSIFNQIVPQTNIKAGSLKLIKYNRFGGPPAYSSKGWTFNRSKRVKRSEDLDSDTDVLQDDEGSDTEINGDIDSEDDEDSGADDGGGAKLNYEGSLGSAILRDQLVEFEESWDGLEFKDGLKKRQQQQVVHTTETDLQRLFCTIQYHLRNTLKDEIPYIFAMGAQYWTAEFSTTAIPDEFNTQKPDLSLFDFTLLKEQKSWANVLTFMEHTSSDLSKNRDLPIYWGVAIKAYLIMREQPWR</sequence>
<dbReference type="RefSeq" id="XP_041152387.1">
    <property type="nucleotide sequence ID" value="XM_041307928.1"/>
</dbReference>
<evidence type="ECO:0000313" key="2">
    <source>
        <dbReference type="EMBL" id="KAG1784902.1"/>
    </source>
</evidence>
<name>A0A9P7AB20_9AGAM</name>
<evidence type="ECO:0000313" key="3">
    <source>
        <dbReference type="Proteomes" id="UP000719766"/>
    </source>
</evidence>
<reference evidence="2" key="1">
    <citation type="journal article" date="2020" name="New Phytol.">
        <title>Comparative genomics reveals dynamic genome evolution in host specialist ectomycorrhizal fungi.</title>
        <authorList>
            <person name="Lofgren L.A."/>
            <person name="Nguyen N.H."/>
            <person name="Vilgalys R."/>
            <person name="Ruytinx J."/>
            <person name="Liao H.L."/>
            <person name="Branco S."/>
            <person name="Kuo A."/>
            <person name="LaButti K."/>
            <person name="Lipzen A."/>
            <person name="Andreopoulos W."/>
            <person name="Pangilinan J."/>
            <person name="Riley R."/>
            <person name="Hundley H."/>
            <person name="Na H."/>
            <person name="Barry K."/>
            <person name="Grigoriev I.V."/>
            <person name="Stajich J.E."/>
            <person name="Kennedy P.G."/>
        </authorList>
    </citation>
    <scope>NUCLEOTIDE SEQUENCE</scope>
    <source>
        <strain evidence="2">S12</strain>
    </source>
</reference>
<dbReference type="Proteomes" id="UP000719766">
    <property type="component" value="Unassembled WGS sequence"/>
</dbReference>